<organism evidence="2 3">
    <name type="scientific">Vandammella animalimorsus</name>
    <dbReference type="NCBI Taxonomy" id="2029117"/>
    <lineage>
        <taxon>Bacteria</taxon>
        <taxon>Pseudomonadati</taxon>
        <taxon>Pseudomonadota</taxon>
        <taxon>Betaproteobacteria</taxon>
        <taxon>Burkholderiales</taxon>
        <taxon>Comamonadaceae</taxon>
        <taxon>Vandammella</taxon>
    </lineage>
</organism>
<dbReference type="EMBL" id="NTBI01000008">
    <property type="protein sequence ID" value="PAX16333.1"/>
    <property type="molecule type" value="Genomic_DNA"/>
</dbReference>
<evidence type="ECO:0000313" key="2">
    <source>
        <dbReference type="EMBL" id="PAX16333.1"/>
    </source>
</evidence>
<feature type="domain" description="Abortive phage infection protein C-terminal" evidence="1">
    <location>
        <begin position="237"/>
        <end position="388"/>
    </location>
</feature>
<comment type="caution">
    <text evidence="2">The sequence shown here is derived from an EMBL/GenBank/DDBJ whole genome shotgun (WGS) entry which is preliminary data.</text>
</comment>
<dbReference type="Proteomes" id="UP000217780">
    <property type="component" value="Unassembled WGS sequence"/>
</dbReference>
<name>A0A2A2T4B3_9BURK</name>
<gene>
    <name evidence="2" type="ORF">CLI92_09900</name>
</gene>
<accession>A0A2A2T4B3</accession>
<evidence type="ECO:0000259" key="1">
    <source>
        <dbReference type="Pfam" id="PF10592"/>
    </source>
</evidence>
<protein>
    <recommendedName>
        <fullName evidence="1">Abortive phage infection protein C-terminal domain-containing protein</fullName>
    </recommendedName>
</protein>
<proteinExistence type="predicted"/>
<dbReference type="Pfam" id="PF10592">
    <property type="entry name" value="AIPR"/>
    <property type="match status" value="1"/>
</dbReference>
<dbReference type="AlphaFoldDB" id="A0A2A2T4B3"/>
<dbReference type="GeneID" id="93873904"/>
<dbReference type="InterPro" id="IPR018891">
    <property type="entry name" value="AIPR_C"/>
</dbReference>
<evidence type="ECO:0000313" key="3">
    <source>
        <dbReference type="Proteomes" id="UP000217780"/>
    </source>
</evidence>
<reference evidence="2 3" key="1">
    <citation type="submission" date="2017-08" db="EMBL/GenBank/DDBJ databases">
        <title>WGS of Clinical strains of the CDC Group NO-1 linked to zoonotic infections in humans.</title>
        <authorList>
            <person name="Bernier A.-M."/>
            <person name="Bernard K."/>
        </authorList>
    </citation>
    <scope>NUCLEOTIDE SEQUENCE [LARGE SCALE GENOMIC DNA]</scope>
    <source>
        <strain evidence="2 3">NML91-0035</strain>
    </source>
</reference>
<sequence length="545" mass="61899">MSTILSQRIKNFIEANIMDHIYLDCRKGKDDSQIYSRGLVAIAISELSSLPYQSISQYIVDGVGDNGIDGVYYDKNKNRLIFIQAKWSNKGTSTIETGDMHKFISGIYKVLNVDWVKFNERFKPISHEIEQGIKKDPQIYAAVIYNSENPISKDCQDIVNKFLSDNNTDAEEVVKFDVFNTTKIIRSIKRSKSGASTDVELNLLQWGEHKEPYYSIYGKVSCADVAEWYNQYDRALFTENIRDAIPESEINSQIEKSLVESPADFWYLNNGLTAIASKISRKRIALGDLKESSYWNIENIKIVNGAQTTSSIFNASRRNPKAVAQAFVQIKIVSLEETPLELSNRITTATNTQNKVEPRDFLALEEAQNGLAEAFQKIGVTYCFRRSDKPTGSDSGLDVEELALMLAVSSESMSDVVMAKRNLGALTDPKAHYQKLFASIPKASEAWERIQILRKIRIMLDDYTKDQKGRDQQILVHGNRFIENILIKHVSAPHDRHSISKVHSELRNVISEDYPDAYLAVLFKNTKKCQNMMDKILFRLNPVAD</sequence>
<dbReference type="RefSeq" id="WP_095542145.1">
    <property type="nucleotide sequence ID" value="NZ_NSJC01000005.1"/>
</dbReference>